<keyword evidence="1" id="KW-0472">Membrane</keyword>
<feature type="transmembrane region" description="Helical" evidence="1">
    <location>
        <begin position="178"/>
        <end position="202"/>
    </location>
</feature>
<name>A7NNH8_ROSCS</name>
<protein>
    <recommendedName>
        <fullName evidence="4">ABC-2 type transporter</fullName>
    </recommendedName>
</protein>
<dbReference type="STRING" id="383372.Rcas_3060"/>
<keyword evidence="3" id="KW-1185">Reference proteome</keyword>
<dbReference type="EMBL" id="CP000804">
    <property type="protein sequence ID" value="ABU59114.1"/>
    <property type="molecule type" value="Genomic_DNA"/>
</dbReference>
<dbReference type="OrthoDB" id="9815855at2"/>
<sequence length="301" mass="31889">MPELNPILVKDLRSRMRGARAYILLTIYLLILAGVTLLLYAALSGESSNDLNAGRRIGQTLFFTIATVALIEVCLITPVLTSGSIAGEKERQSYDLLIASLLTPWQIVWGKLVSALAFALLLIVAIVPVMSLAFLFGGIGLTEVLIAIAGLVVTAVLYATIGLFWSAVLQSSLGATSFAIGTVIALLLGIPFLIVIFSLILGSSAPSDLLDSVWFIYLSRFVTASHPFIALGATASLLSSGGDAFFEVVRTGTTIVVVPSPWLLYIALSLIAVMLLLTASVRLVQPASPGADRKKRTGRQG</sequence>
<accession>A7NNH8</accession>
<evidence type="ECO:0008006" key="4">
    <source>
        <dbReference type="Google" id="ProtNLM"/>
    </source>
</evidence>
<feature type="transmembrane region" description="Helical" evidence="1">
    <location>
        <begin position="262"/>
        <end position="284"/>
    </location>
</feature>
<dbReference type="RefSeq" id="WP_012121538.1">
    <property type="nucleotide sequence ID" value="NC_009767.1"/>
</dbReference>
<keyword evidence="1" id="KW-0812">Transmembrane</keyword>
<evidence type="ECO:0000313" key="2">
    <source>
        <dbReference type="EMBL" id="ABU59114.1"/>
    </source>
</evidence>
<proteinExistence type="predicted"/>
<feature type="transmembrane region" description="Helical" evidence="1">
    <location>
        <begin position="144"/>
        <end position="166"/>
    </location>
</feature>
<feature type="transmembrane region" description="Helical" evidence="1">
    <location>
        <begin position="115"/>
        <end position="137"/>
    </location>
</feature>
<dbReference type="PANTHER" id="PTHR43471">
    <property type="entry name" value="ABC TRANSPORTER PERMEASE"/>
    <property type="match status" value="1"/>
</dbReference>
<organism evidence="2 3">
    <name type="scientific">Roseiflexus castenholzii (strain DSM 13941 / HLO8)</name>
    <dbReference type="NCBI Taxonomy" id="383372"/>
    <lineage>
        <taxon>Bacteria</taxon>
        <taxon>Bacillati</taxon>
        <taxon>Chloroflexota</taxon>
        <taxon>Chloroflexia</taxon>
        <taxon>Chloroflexales</taxon>
        <taxon>Roseiflexineae</taxon>
        <taxon>Roseiflexaceae</taxon>
        <taxon>Roseiflexus</taxon>
    </lineage>
</organism>
<feature type="transmembrane region" description="Helical" evidence="1">
    <location>
        <begin position="21"/>
        <end position="41"/>
    </location>
</feature>
<dbReference type="Proteomes" id="UP000000263">
    <property type="component" value="Chromosome"/>
</dbReference>
<feature type="transmembrane region" description="Helical" evidence="1">
    <location>
        <begin position="214"/>
        <end position="238"/>
    </location>
</feature>
<dbReference type="eggNOG" id="COG1277">
    <property type="taxonomic scope" value="Bacteria"/>
</dbReference>
<dbReference type="AlphaFoldDB" id="A7NNH8"/>
<dbReference type="KEGG" id="rca:Rcas_3060"/>
<feature type="transmembrane region" description="Helical" evidence="1">
    <location>
        <begin position="61"/>
        <end position="81"/>
    </location>
</feature>
<keyword evidence="1" id="KW-1133">Transmembrane helix</keyword>
<gene>
    <name evidence="2" type="ordered locus">Rcas_3060</name>
</gene>
<evidence type="ECO:0000256" key="1">
    <source>
        <dbReference type="SAM" id="Phobius"/>
    </source>
</evidence>
<dbReference type="HOGENOM" id="CLU_066398_0_0_0"/>
<feature type="transmembrane region" description="Helical" evidence="1">
    <location>
        <begin position="93"/>
        <end position="109"/>
    </location>
</feature>
<dbReference type="PANTHER" id="PTHR43471:SF12">
    <property type="entry name" value="HYPOTHETICAL MEMBRANE PROTEIN, CONSERVED"/>
    <property type="match status" value="1"/>
</dbReference>
<dbReference type="GO" id="GO:0140359">
    <property type="term" value="F:ABC-type transporter activity"/>
    <property type="evidence" value="ECO:0007669"/>
    <property type="project" value="InterPro"/>
</dbReference>
<evidence type="ECO:0000313" key="3">
    <source>
        <dbReference type="Proteomes" id="UP000000263"/>
    </source>
</evidence>
<dbReference type="GO" id="GO:0005886">
    <property type="term" value="C:plasma membrane"/>
    <property type="evidence" value="ECO:0007669"/>
    <property type="project" value="UniProtKB-SubCell"/>
</dbReference>
<reference evidence="2 3" key="1">
    <citation type="submission" date="2007-08" db="EMBL/GenBank/DDBJ databases">
        <title>Complete sequence of Roseiflexus castenholzii DSM 13941.</title>
        <authorList>
            <consortium name="US DOE Joint Genome Institute"/>
            <person name="Copeland A."/>
            <person name="Lucas S."/>
            <person name="Lapidus A."/>
            <person name="Barry K."/>
            <person name="Glavina del Rio T."/>
            <person name="Dalin E."/>
            <person name="Tice H."/>
            <person name="Pitluck S."/>
            <person name="Thompson L.S."/>
            <person name="Brettin T."/>
            <person name="Bruce D."/>
            <person name="Detter J.C."/>
            <person name="Han C."/>
            <person name="Tapia R."/>
            <person name="Schmutz J."/>
            <person name="Larimer F."/>
            <person name="Land M."/>
            <person name="Hauser L."/>
            <person name="Kyrpides N."/>
            <person name="Mikhailova N."/>
            <person name="Bryant D.A."/>
            <person name="Hanada S."/>
            <person name="Tsukatani Y."/>
            <person name="Richardson P."/>
        </authorList>
    </citation>
    <scope>NUCLEOTIDE SEQUENCE [LARGE SCALE GENOMIC DNA]</scope>
    <source>
        <strain evidence="3">DSM 13941 / HLO8</strain>
    </source>
</reference>
<dbReference type="Pfam" id="PF12679">
    <property type="entry name" value="ABC2_membrane_2"/>
    <property type="match status" value="1"/>
</dbReference>